<name>A0AAV2CH40_9ROSI</name>
<reference evidence="2 3" key="1">
    <citation type="submission" date="2024-04" db="EMBL/GenBank/DDBJ databases">
        <authorList>
            <person name="Fracassetti M."/>
        </authorList>
    </citation>
    <scope>NUCLEOTIDE SEQUENCE [LARGE SCALE GENOMIC DNA]</scope>
</reference>
<feature type="compositionally biased region" description="Basic and acidic residues" evidence="1">
    <location>
        <begin position="60"/>
        <end position="90"/>
    </location>
</feature>
<proteinExistence type="predicted"/>
<gene>
    <name evidence="2" type="ORF">LTRI10_LOCUS3475</name>
</gene>
<sequence length="111" mass="13073">MIICIKRETAEAGSQQAWLEKNRWRWRCDVLEVGREYGSIPWRCEPAYLRTGRGVVGGQGEREMRGELPRQEDHEIGSDHAEWDHNKRKDQSFVVDEDCRGLEQEEKSDRD</sequence>
<evidence type="ECO:0000313" key="2">
    <source>
        <dbReference type="EMBL" id="CAL1355732.1"/>
    </source>
</evidence>
<dbReference type="Proteomes" id="UP001497516">
    <property type="component" value="Chromosome 1"/>
</dbReference>
<feature type="region of interest" description="Disordered" evidence="1">
    <location>
        <begin position="58"/>
        <end position="90"/>
    </location>
</feature>
<dbReference type="AlphaFoldDB" id="A0AAV2CH40"/>
<evidence type="ECO:0000256" key="1">
    <source>
        <dbReference type="SAM" id="MobiDB-lite"/>
    </source>
</evidence>
<protein>
    <submittedName>
        <fullName evidence="2">Uncharacterized protein</fullName>
    </submittedName>
</protein>
<accession>A0AAV2CH40</accession>
<dbReference type="EMBL" id="OZ034813">
    <property type="protein sequence ID" value="CAL1355732.1"/>
    <property type="molecule type" value="Genomic_DNA"/>
</dbReference>
<keyword evidence="3" id="KW-1185">Reference proteome</keyword>
<evidence type="ECO:0000313" key="3">
    <source>
        <dbReference type="Proteomes" id="UP001497516"/>
    </source>
</evidence>
<organism evidence="2 3">
    <name type="scientific">Linum trigynum</name>
    <dbReference type="NCBI Taxonomy" id="586398"/>
    <lineage>
        <taxon>Eukaryota</taxon>
        <taxon>Viridiplantae</taxon>
        <taxon>Streptophyta</taxon>
        <taxon>Embryophyta</taxon>
        <taxon>Tracheophyta</taxon>
        <taxon>Spermatophyta</taxon>
        <taxon>Magnoliopsida</taxon>
        <taxon>eudicotyledons</taxon>
        <taxon>Gunneridae</taxon>
        <taxon>Pentapetalae</taxon>
        <taxon>rosids</taxon>
        <taxon>fabids</taxon>
        <taxon>Malpighiales</taxon>
        <taxon>Linaceae</taxon>
        <taxon>Linum</taxon>
    </lineage>
</organism>